<gene>
    <name evidence="1" type="ORF">S01H1_50443</name>
</gene>
<proteinExistence type="predicted"/>
<feature type="non-terminal residue" evidence="1">
    <location>
        <position position="34"/>
    </location>
</feature>
<name>X0WS60_9ZZZZ</name>
<organism evidence="1">
    <name type="scientific">marine sediment metagenome</name>
    <dbReference type="NCBI Taxonomy" id="412755"/>
    <lineage>
        <taxon>unclassified sequences</taxon>
        <taxon>metagenomes</taxon>
        <taxon>ecological metagenomes</taxon>
    </lineage>
</organism>
<reference evidence="1" key="1">
    <citation type="journal article" date="2014" name="Front. Microbiol.">
        <title>High frequency of phylogenetically diverse reductive dehalogenase-homologous genes in deep subseafloor sedimentary metagenomes.</title>
        <authorList>
            <person name="Kawai M."/>
            <person name="Futagami T."/>
            <person name="Toyoda A."/>
            <person name="Takaki Y."/>
            <person name="Nishi S."/>
            <person name="Hori S."/>
            <person name="Arai W."/>
            <person name="Tsubouchi T."/>
            <person name="Morono Y."/>
            <person name="Uchiyama I."/>
            <person name="Ito T."/>
            <person name="Fujiyama A."/>
            <person name="Inagaki F."/>
            <person name="Takami H."/>
        </authorList>
    </citation>
    <scope>NUCLEOTIDE SEQUENCE</scope>
    <source>
        <strain evidence="1">Expedition CK06-06</strain>
    </source>
</reference>
<protein>
    <submittedName>
        <fullName evidence="1">Uncharacterized protein</fullName>
    </submittedName>
</protein>
<accession>X0WS60</accession>
<dbReference type="EMBL" id="BARS01032503">
    <property type="protein sequence ID" value="GAG15531.1"/>
    <property type="molecule type" value="Genomic_DNA"/>
</dbReference>
<evidence type="ECO:0000313" key="1">
    <source>
        <dbReference type="EMBL" id="GAG15531.1"/>
    </source>
</evidence>
<dbReference type="AlphaFoldDB" id="X0WS60"/>
<sequence length="34" mass="3957">MTQHYSVSHYRSLAQTIGANVNNEKLDDADFRQF</sequence>
<comment type="caution">
    <text evidence="1">The sequence shown here is derived from an EMBL/GenBank/DDBJ whole genome shotgun (WGS) entry which is preliminary data.</text>
</comment>